<accession>A0A6M3LS36</accession>
<evidence type="ECO:0000313" key="1">
    <source>
        <dbReference type="EMBL" id="QJA96332.1"/>
    </source>
</evidence>
<proteinExistence type="predicted"/>
<dbReference type="EMBL" id="MT143390">
    <property type="protein sequence ID" value="QJA96332.1"/>
    <property type="molecule type" value="Genomic_DNA"/>
</dbReference>
<name>A0A6M3LS36_9ZZZZ</name>
<protein>
    <submittedName>
        <fullName evidence="1">Uncharacterized protein</fullName>
    </submittedName>
</protein>
<organism evidence="1">
    <name type="scientific">viral metagenome</name>
    <dbReference type="NCBI Taxonomy" id="1070528"/>
    <lineage>
        <taxon>unclassified sequences</taxon>
        <taxon>metagenomes</taxon>
        <taxon>organismal metagenomes</taxon>
    </lineage>
</organism>
<reference evidence="1" key="1">
    <citation type="submission" date="2020-03" db="EMBL/GenBank/DDBJ databases">
        <title>The deep terrestrial virosphere.</title>
        <authorList>
            <person name="Holmfeldt K."/>
            <person name="Nilsson E."/>
            <person name="Simone D."/>
            <person name="Lopez-Fernandez M."/>
            <person name="Wu X."/>
            <person name="de Brujin I."/>
            <person name="Lundin D."/>
            <person name="Andersson A."/>
            <person name="Bertilsson S."/>
            <person name="Dopson M."/>
        </authorList>
    </citation>
    <scope>NUCLEOTIDE SEQUENCE</scope>
    <source>
        <strain evidence="1">MM415B09447</strain>
    </source>
</reference>
<dbReference type="AlphaFoldDB" id="A0A6M3LS36"/>
<sequence>MKPKHTENMPWDNLWDYKYYKISKVRMRMFKVKLMPIKKSPNA</sequence>
<gene>
    <name evidence="1" type="ORF">MM415B09447_0004</name>
</gene>